<evidence type="ECO:0000256" key="1">
    <source>
        <dbReference type="SAM" id="MobiDB-lite"/>
    </source>
</evidence>
<dbReference type="InterPro" id="IPR004827">
    <property type="entry name" value="bZIP"/>
</dbReference>
<evidence type="ECO:0000313" key="3">
    <source>
        <dbReference type="EMBL" id="KAK9917755.1"/>
    </source>
</evidence>
<feature type="compositionally biased region" description="Basic residues" evidence="1">
    <location>
        <begin position="203"/>
        <end position="214"/>
    </location>
</feature>
<feature type="domain" description="BZIP" evidence="2">
    <location>
        <begin position="215"/>
        <end position="230"/>
    </location>
</feature>
<organism evidence="3 4">
    <name type="scientific">Coccomyxa subellipsoidea</name>
    <dbReference type="NCBI Taxonomy" id="248742"/>
    <lineage>
        <taxon>Eukaryota</taxon>
        <taxon>Viridiplantae</taxon>
        <taxon>Chlorophyta</taxon>
        <taxon>core chlorophytes</taxon>
        <taxon>Trebouxiophyceae</taxon>
        <taxon>Trebouxiophyceae incertae sedis</taxon>
        <taxon>Coccomyxaceae</taxon>
        <taxon>Coccomyxa</taxon>
    </lineage>
</organism>
<evidence type="ECO:0000259" key="2">
    <source>
        <dbReference type="PROSITE" id="PS00036"/>
    </source>
</evidence>
<dbReference type="InterPro" id="IPR046347">
    <property type="entry name" value="bZIP_sf"/>
</dbReference>
<comment type="caution">
    <text evidence="3">The sequence shown here is derived from an EMBL/GenBank/DDBJ whole genome shotgun (WGS) entry which is preliminary data.</text>
</comment>
<dbReference type="Proteomes" id="UP001491310">
    <property type="component" value="Unassembled WGS sequence"/>
</dbReference>
<reference evidence="3 4" key="1">
    <citation type="journal article" date="2024" name="Nat. Commun.">
        <title>Phylogenomics reveals the evolutionary origins of lichenization in chlorophyte algae.</title>
        <authorList>
            <person name="Puginier C."/>
            <person name="Libourel C."/>
            <person name="Otte J."/>
            <person name="Skaloud P."/>
            <person name="Haon M."/>
            <person name="Grisel S."/>
            <person name="Petersen M."/>
            <person name="Berrin J.G."/>
            <person name="Delaux P.M."/>
            <person name="Dal Grande F."/>
            <person name="Keller J."/>
        </authorList>
    </citation>
    <scope>NUCLEOTIDE SEQUENCE [LARGE SCALE GENOMIC DNA]</scope>
    <source>
        <strain evidence="3 4">SAG 216-7</strain>
    </source>
</reference>
<feature type="region of interest" description="Disordered" evidence="1">
    <location>
        <begin position="152"/>
        <end position="237"/>
    </location>
</feature>
<feature type="compositionally biased region" description="Low complexity" evidence="1">
    <location>
        <begin position="216"/>
        <end position="225"/>
    </location>
</feature>
<dbReference type="SUPFAM" id="SSF57959">
    <property type="entry name" value="Leucine zipper domain"/>
    <property type="match status" value="1"/>
</dbReference>
<proteinExistence type="predicted"/>
<feature type="compositionally biased region" description="Acidic residues" evidence="1">
    <location>
        <begin position="189"/>
        <end position="198"/>
    </location>
</feature>
<dbReference type="PROSITE" id="PS00036">
    <property type="entry name" value="BZIP_BASIC"/>
    <property type="match status" value="1"/>
</dbReference>
<keyword evidence="4" id="KW-1185">Reference proteome</keyword>
<feature type="compositionally biased region" description="Polar residues" evidence="1">
    <location>
        <begin position="173"/>
        <end position="188"/>
    </location>
</feature>
<dbReference type="EMBL" id="JALJOT010000002">
    <property type="protein sequence ID" value="KAK9917755.1"/>
    <property type="molecule type" value="Genomic_DNA"/>
</dbReference>
<accession>A0ABR2Z269</accession>
<evidence type="ECO:0000313" key="4">
    <source>
        <dbReference type="Proteomes" id="UP001491310"/>
    </source>
</evidence>
<gene>
    <name evidence="3" type="ORF">WJX75_007864</name>
</gene>
<sequence>MYFSGPYSEDGKDHAMQQMQYSGGGVGMKRQATWDALPDIDFFSIPVDDFFETYVEELGARGSGLPPDAAPLAGTPLTSGELEHFPVPEHFPHSGTQQMDGLMTPAIAQAAAQGHEFPAGSVPLQNGMPQVPLQNGMPQVPLQPTQPMANLVTSGFEAPGHQRSGSGSQGSGNWNVGLNKGSGNFSNEDSPEDGDDDSTPGARNKRQAKAKRNARQQDQNKQAQQRYRERRKQKFQEMEQALEQLSSQVQDMHAVQSTNAALQGKAQELEGKLQQKEMEIEALRAALAKSGADQTALTLPVEKMEYAAIKPTECDRYREHKEQRREEDTARLQREWAACTDELRTFVDLHNLRNVDPSGAGVPRDIVEHVGELVKRGCQLCQSAMRAEGIKVLALMSRDVAQMAHIECHIERAKWERILDVLRLTDAQAEKLLELRKVHLRNLRSLFEDRQRLNLQAMSLMLPKNVGRRQIPDASTLESRMDCMKITSSYSCAALNNVHLDSLLDDIKCNLRKEQRTVMELNYMTMHSLLTPIQSGLFVVEAFPGHPDCLALGNIMAKRSGGEPLLDCHPTSSDDKSETCPL</sequence>
<name>A0ABR2Z269_9CHLO</name>
<protein>
    <recommendedName>
        <fullName evidence="2">BZIP domain-containing protein</fullName>
    </recommendedName>
</protein>